<dbReference type="AlphaFoldDB" id="A0A0F2TLI0"/>
<feature type="transmembrane region" description="Helical" evidence="2">
    <location>
        <begin position="116"/>
        <end position="139"/>
    </location>
</feature>
<feature type="region of interest" description="Disordered" evidence="1">
    <location>
        <begin position="1"/>
        <end position="35"/>
    </location>
</feature>
<keyword evidence="2" id="KW-1133">Transmembrane helix</keyword>
<feature type="transmembrane region" description="Helical" evidence="2">
    <location>
        <begin position="151"/>
        <end position="170"/>
    </location>
</feature>
<keyword evidence="2" id="KW-0472">Membrane</keyword>
<dbReference type="EMBL" id="JZKH01000011">
    <property type="protein sequence ID" value="KJS62582.1"/>
    <property type="molecule type" value="Genomic_DNA"/>
</dbReference>
<dbReference type="PATRIC" id="fig|359131.3.peg.582"/>
<feature type="compositionally biased region" description="Pro residues" evidence="1">
    <location>
        <begin position="1"/>
        <end position="16"/>
    </location>
</feature>
<gene>
    <name evidence="3" type="ORF">VM95_08310</name>
</gene>
<feature type="transmembrane region" description="Helical" evidence="2">
    <location>
        <begin position="74"/>
        <end position="96"/>
    </location>
</feature>
<keyword evidence="4" id="KW-1185">Reference proteome</keyword>
<evidence type="ECO:0000313" key="4">
    <source>
        <dbReference type="Proteomes" id="UP000033699"/>
    </source>
</evidence>
<name>A0A0F2TLI0_STRR3</name>
<protein>
    <submittedName>
        <fullName evidence="3">Uncharacterized protein</fullName>
    </submittedName>
</protein>
<sequence length="217" mass="22958">MSYPPTPNNPYGPPQEAPGYGYPQQPPQAQPAGYGYPQQAAPAGYGYPQAAPGYAFPPAAPKMSMPGMVITTRVLLFIVGSSQILLTALFLLGALGAKSNANRHSETSDVAIINNMASSIALVLGIVFLLASVLSMTLGVKLGRGGPATRITTLVYGSIALLLGAGIMVFSIVERSELDEAAVFFQVFAGLWIAICVTWIVSMSTRDGVAWFDRPRY</sequence>
<evidence type="ECO:0000256" key="2">
    <source>
        <dbReference type="SAM" id="Phobius"/>
    </source>
</evidence>
<evidence type="ECO:0000313" key="3">
    <source>
        <dbReference type="EMBL" id="KJS62582.1"/>
    </source>
</evidence>
<keyword evidence="2" id="KW-0812">Transmembrane</keyword>
<proteinExistence type="predicted"/>
<dbReference type="Proteomes" id="UP000033699">
    <property type="component" value="Unassembled WGS sequence"/>
</dbReference>
<organism evidence="3 4">
    <name type="scientific">Streptomyces rubellomurinus (strain ATCC 31215)</name>
    <dbReference type="NCBI Taxonomy" id="359131"/>
    <lineage>
        <taxon>Bacteria</taxon>
        <taxon>Bacillati</taxon>
        <taxon>Actinomycetota</taxon>
        <taxon>Actinomycetes</taxon>
        <taxon>Kitasatosporales</taxon>
        <taxon>Streptomycetaceae</taxon>
        <taxon>Streptomyces</taxon>
    </lineage>
</organism>
<dbReference type="OrthoDB" id="4277223at2"/>
<comment type="caution">
    <text evidence="3">The sequence shown here is derived from an EMBL/GenBank/DDBJ whole genome shotgun (WGS) entry which is preliminary data.</text>
</comment>
<dbReference type="RefSeq" id="WP_045693529.1">
    <property type="nucleotide sequence ID" value="NZ_JZKH01000011.1"/>
</dbReference>
<evidence type="ECO:0000256" key="1">
    <source>
        <dbReference type="SAM" id="MobiDB-lite"/>
    </source>
</evidence>
<dbReference type="SUPFAM" id="SSF81995">
    <property type="entry name" value="beta-sandwich domain of Sec23/24"/>
    <property type="match status" value="1"/>
</dbReference>
<reference evidence="3 4" key="1">
    <citation type="submission" date="2015-02" db="EMBL/GenBank/DDBJ databases">
        <authorList>
            <person name="Ju K.-S."/>
            <person name="Doroghazi J.R."/>
            <person name="Metcalf W."/>
        </authorList>
    </citation>
    <scope>NUCLEOTIDE SEQUENCE [LARGE SCALE GENOMIC DNA]</scope>
    <source>
        <strain evidence="3 4">ATCC 31215</strain>
    </source>
</reference>
<accession>A0A0F2TLI0</accession>
<feature type="transmembrane region" description="Helical" evidence="2">
    <location>
        <begin position="182"/>
        <end position="201"/>
    </location>
</feature>